<gene>
    <name evidence="2" type="ORF">GR183_17695</name>
</gene>
<evidence type="ECO:0000256" key="1">
    <source>
        <dbReference type="SAM" id="MobiDB-lite"/>
    </source>
</evidence>
<dbReference type="RefSeq" id="WP_160776991.1">
    <property type="nucleotide sequence ID" value="NZ_WUMV01000008.1"/>
</dbReference>
<accession>A0A7X3S9G8</accession>
<evidence type="ECO:0000313" key="3">
    <source>
        <dbReference type="Proteomes" id="UP000433101"/>
    </source>
</evidence>
<organism evidence="2 3">
    <name type="scientific">Stappia sediminis</name>
    <dbReference type="NCBI Taxonomy" id="2692190"/>
    <lineage>
        <taxon>Bacteria</taxon>
        <taxon>Pseudomonadati</taxon>
        <taxon>Pseudomonadota</taxon>
        <taxon>Alphaproteobacteria</taxon>
        <taxon>Hyphomicrobiales</taxon>
        <taxon>Stappiaceae</taxon>
        <taxon>Stappia</taxon>
    </lineage>
</organism>
<sequence length="62" mass="6736">MIRESEIGTAFDDFLRKDGLLADAEERAIREVIKDQVKDALSGAEDSRGNRHGTAPPPLLSG</sequence>
<comment type="caution">
    <text evidence="2">The sequence shown here is derived from an EMBL/GenBank/DDBJ whole genome shotgun (WGS) entry which is preliminary data.</text>
</comment>
<dbReference type="Proteomes" id="UP000433101">
    <property type="component" value="Unassembled WGS sequence"/>
</dbReference>
<evidence type="ECO:0000313" key="2">
    <source>
        <dbReference type="EMBL" id="MXN66750.1"/>
    </source>
</evidence>
<dbReference type="EMBL" id="WUMV01000008">
    <property type="protein sequence ID" value="MXN66750.1"/>
    <property type="molecule type" value="Genomic_DNA"/>
</dbReference>
<dbReference type="AlphaFoldDB" id="A0A7X3S9G8"/>
<protein>
    <submittedName>
        <fullName evidence="2">Uncharacterized protein</fullName>
    </submittedName>
</protein>
<keyword evidence="3" id="KW-1185">Reference proteome</keyword>
<name>A0A7X3S9G8_9HYPH</name>
<reference evidence="2 3" key="1">
    <citation type="submission" date="2019-12" db="EMBL/GenBank/DDBJ databases">
        <authorList>
            <person name="Li M."/>
        </authorList>
    </citation>
    <scope>NUCLEOTIDE SEQUENCE [LARGE SCALE GENOMIC DNA]</scope>
    <source>
        <strain evidence="2 3">GBMRC 2046</strain>
    </source>
</reference>
<proteinExistence type="predicted"/>
<feature type="region of interest" description="Disordered" evidence="1">
    <location>
        <begin position="40"/>
        <end position="62"/>
    </location>
</feature>